<dbReference type="EMBL" id="JBGMDY010000006">
    <property type="protein sequence ID" value="KAL2331152.1"/>
    <property type="molecule type" value="Genomic_DNA"/>
</dbReference>
<feature type="domain" description="GST N-terminal" evidence="4">
    <location>
        <begin position="3"/>
        <end position="82"/>
    </location>
</feature>
<evidence type="ECO:0000256" key="1">
    <source>
        <dbReference type="ARBA" id="ARBA00012452"/>
    </source>
</evidence>
<dbReference type="PANTHER" id="PTHR11260">
    <property type="entry name" value="GLUTATHIONE S-TRANSFERASE, GST, SUPERFAMILY, GST DOMAIN CONTAINING"/>
    <property type="match status" value="1"/>
</dbReference>
<dbReference type="InterPro" id="IPR036282">
    <property type="entry name" value="Glutathione-S-Trfase_C_sf"/>
</dbReference>
<dbReference type="Gene3D" id="1.20.1050.10">
    <property type="match status" value="1"/>
</dbReference>
<dbReference type="PROSITE" id="PS50404">
    <property type="entry name" value="GST_NTER"/>
    <property type="match status" value="1"/>
</dbReference>
<keyword evidence="7" id="KW-1185">Reference proteome</keyword>
<dbReference type="InterPro" id="IPR045074">
    <property type="entry name" value="GST_C_Tau"/>
</dbReference>
<dbReference type="InterPro" id="IPR004045">
    <property type="entry name" value="Glutathione_S-Trfase_N"/>
</dbReference>
<dbReference type="Gene3D" id="3.40.30.10">
    <property type="entry name" value="Glutaredoxin"/>
    <property type="match status" value="1"/>
</dbReference>
<proteinExistence type="predicted"/>
<dbReference type="SUPFAM" id="SSF52833">
    <property type="entry name" value="Thioredoxin-like"/>
    <property type="match status" value="1"/>
</dbReference>
<dbReference type="FunFam" id="3.40.30.10:FF:000014">
    <property type="entry name" value="Tau class glutathione S-transferase"/>
    <property type="match status" value="1"/>
</dbReference>
<dbReference type="InterPro" id="IPR010987">
    <property type="entry name" value="Glutathione-S-Trfase_C-like"/>
</dbReference>
<dbReference type="CDD" id="cd03058">
    <property type="entry name" value="GST_N_Tau"/>
    <property type="match status" value="1"/>
</dbReference>
<accession>A0ABD1M5T4</accession>
<comment type="catalytic activity">
    <reaction evidence="3">
        <text>RX + glutathione = an S-substituted glutathione + a halide anion + H(+)</text>
        <dbReference type="Rhea" id="RHEA:16437"/>
        <dbReference type="ChEBI" id="CHEBI:15378"/>
        <dbReference type="ChEBI" id="CHEBI:16042"/>
        <dbReference type="ChEBI" id="CHEBI:17792"/>
        <dbReference type="ChEBI" id="CHEBI:57925"/>
        <dbReference type="ChEBI" id="CHEBI:90779"/>
        <dbReference type="EC" id="2.5.1.18"/>
    </reaction>
</comment>
<dbReference type="GO" id="GO:0004364">
    <property type="term" value="F:glutathione transferase activity"/>
    <property type="evidence" value="ECO:0007669"/>
    <property type="project" value="UniProtKB-EC"/>
</dbReference>
<sequence length="405" mass="46605">MTDEVVLLDTRVSMYGMRVRIALAEKGVKYEFKEENLKNKSPLLLQMNPIYKQIPVLIHNGKPICASAIIVQYVDEIWNDKAPIMPSDPYQRAQDRFWVDYIDKKVYYTWKKMWLSTGEEHETWKKELISIFKQLEETPGDKPFYGVDTFGFVDVGLIPFYSWFYTFETYDNFKMEAECPKLIAWVKRCMERETVSKTLPDEKKPTELQKKVADYVDEQGQWRVDQIQELLPWEVWNSIVTSTAPSYLLGRDKVRWGLSNDGLFTLKSTYMGPMINLRETMDVLLKCIWSGKGPERLKVAHNVLLTNANRHAKGITINNVMLDSVWQRRNATNFQNACNSQQQVLAEVQARTSEIITSLKLAPEAVAQMLSDTWKRPPMGATKLNCDGAVTANGRGTSGGVIWDS</sequence>
<comment type="caution">
    <text evidence="6">The sequence shown here is derived from an EMBL/GenBank/DDBJ whole genome shotgun (WGS) entry which is preliminary data.</text>
</comment>
<dbReference type="InterPro" id="IPR004046">
    <property type="entry name" value="GST_C"/>
</dbReference>
<dbReference type="FunFam" id="1.20.1050.10:FF:000018">
    <property type="entry name" value="Glutathione S-transferase U20"/>
    <property type="match status" value="1"/>
</dbReference>
<dbReference type="Pfam" id="PF00043">
    <property type="entry name" value="GST_C"/>
    <property type="match status" value="1"/>
</dbReference>
<evidence type="ECO:0000256" key="3">
    <source>
        <dbReference type="ARBA" id="ARBA00047960"/>
    </source>
</evidence>
<dbReference type="InterPro" id="IPR040079">
    <property type="entry name" value="Glutathione_S-Trfase"/>
</dbReference>
<dbReference type="SFLD" id="SFLDG00358">
    <property type="entry name" value="Main_(cytGST)"/>
    <property type="match status" value="1"/>
</dbReference>
<dbReference type="Pfam" id="PF02798">
    <property type="entry name" value="GST_N"/>
    <property type="match status" value="1"/>
</dbReference>
<dbReference type="InterPro" id="IPR045073">
    <property type="entry name" value="Omega/Tau-like"/>
</dbReference>
<evidence type="ECO:0000259" key="5">
    <source>
        <dbReference type="PROSITE" id="PS50405"/>
    </source>
</evidence>
<organism evidence="6 7">
    <name type="scientific">Flemingia macrophylla</name>
    <dbReference type="NCBI Taxonomy" id="520843"/>
    <lineage>
        <taxon>Eukaryota</taxon>
        <taxon>Viridiplantae</taxon>
        <taxon>Streptophyta</taxon>
        <taxon>Embryophyta</taxon>
        <taxon>Tracheophyta</taxon>
        <taxon>Spermatophyta</taxon>
        <taxon>Magnoliopsida</taxon>
        <taxon>eudicotyledons</taxon>
        <taxon>Gunneridae</taxon>
        <taxon>Pentapetalae</taxon>
        <taxon>rosids</taxon>
        <taxon>fabids</taxon>
        <taxon>Fabales</taxon>
        <taxon>Fabaceae</taxon>
        <taxon>Papilionoideae</taxon>
        <taxon>50 kb inversion clade</taxon>
        <taxon>NPAAA clade</taxon>
        <taxon>indigoferoid/millettioid clade</taxon>
        <taxon>Phaseoleae</taxon>
        <taxon>Flemingia</taxon>
    </lineage>
</organism>
<feature type="domain" description="GST C-terminal" evidence="5">
    <location>
        <begin position="88"/>
        <end position="212"/>
    </location>
</feature>
<name>A0ABD1M5T4_9FABA</name>
<gene>
    <name evidence="6" type="ORF">Fmac_018733</name>
</gene>
<dbReference type="AlphaFoldDB" id="A0ABD1M5T4"/>
<dbReference type="PANTHER" id="PTHR11260:SF773">
    <property type="entry name" value="GLUTATHIONE S-TRANSFERASE U26"/>
    <property type="match status" value="1"/>
</dbReference>
<keyword evidence="2" id="KW-0808">Transferase</keyword>
<dbReference type="SFLD" id="SFLDS00019">
    <property type="entry name" value="Glutathione_Transferase_(cytos"/>
    <property type="match status" value="1"/>
</dbReference>
<dbReference type="CDD" id="cd03185">
    <property type="entry name" value="GST_C_Tau"/>
    <property type="match status" value="1"/>
</dbReference>
<reference evidence="6 7" key="1">
    <citation type="submission" date="2024-08" db="EMBL/GenBank/DDBJ databases">
        <title>Insights into the chromosomal genome structure of Flemingia macrophylla.</title>
        <authorList>
            <person name="Ding Y."/>
            <person name="Zhao Y."/>
            <person name="Bi W."/>
            <person name="Wu M."/>
            <person name="Zhao G."/>
            <person name="Gong Y."/>
            <person name="Li W."/>
            <person name="Zhang P."/>
        </authorList>
    </citation>
    <scope>NUCLEOTIDE SEQUENCE [LARGE SCALE GENOMIC DNA]</scope>
    <source>
        <strain evidence="6">DYQJB</strain>
        <tissue evidence="6">Leaf</tissue>
    </source>
</reference>
<evidence type="ECO:0000313" key="6">
    <source>
        <dbReference type="EMBL" id="KAL2331152.1"/>
    </source>
</evidence>
<dbReference type="PROSITE" id="PS50405">
    <property type="entry name" value="GST_CTER"/>
    <property type="match status" value="1"/>
</dbReference>
<dbReference type="SFLD" id="SFLDG01152">
    <property type="entry name" value="Main.3:_Omega-_and_Tau-like"/>
    <property type="match status" value="1"/>
</dbReference>
<dbReference type="EC" id="2.5.1.18" evidence="1"/>
<protein>
    <recommendedName>
        <fullName evidence="1">glutathione transferase</fullName>
        <ecNumber evidence="1">2.5.1.18</ecNumber>
    </recommendedName>
</protein>
<dbReference type="Proteomes" id="UP001603857">
    <property type="component" value="Unassembled WGS sequence"/>
</dbReference>
<evidence type="ECO:0000259" key="4">
    <source>
        <dbReference type="PROSITE" id="PS50404"/>
    </source>
</evidence>
<dbReference type="SUPFAM" id="SSF47616">
    <property type="entry name" value="GST C-terminal domain-like"/>
    <property type="match status" value="1"/>
</dbReference>
<evidence type="ECO:0000256" key="2">
    <source>
        <dbReference type="ARBA" id="ARBA00022679"/>
    </source>
</evidence>
<dbReference type="InterPro" id="IPR036249">
    <property type="entry name" value="Thioredoxin-like_sf"/>
</dbReference>
<evidence type="ECO:0000313" key="7">
    <source>
        <dbReference type="Proteomes" id="UP001603857"/>
    </source>
</evidence>